<dbReference type="RefSeq" id="WP_029333724.1">
    <property type="nucleotide sequence ID" value="NZ_UGGP01000001.1"/>
</dbReference>
<evidence type="ECO:0000313" key="1">
    <source>
        <dbReference type="EMBL" id="STO09258.1"/>
    </source>
</evidence>
<organism evidence="1 2">
    <name type="scientific">Exiguobacterium aurantiacum</name>
    <dbReference type="NCBI Taxonomy" id="33987"/>
    <lineage>
        <taxon>Bacteria</taxon>
        <taxon>Bacillati</taxon>
        <taxon>Bacillota</taxon>
        <taxon>Bacilli</taxon>
        <taxon>Bacillales</taxon>
        <taxon>Bacillales Family XII. Incertae Sedis</taxon>
        <taxon>Exiguobacterium</taxon>
    </lineage>
</organism>
<dbReference type="OrthoDB" id="286252at2"/>
<dbReference type="InterPro" id="IPR024211">
    <property type="entry name" value="DUF3841"/>
</dbReference>
<dbReference type="Pfam" id="PF12952">
    <property type="entry name" value="DUF3841"/>
    <property type="match status" value="1"/>
</dbReference>
<name>A0A377FWX4_9BACL</name>
<sequence>MAIYYTYQHAGAWEAANKRGYLFGDPNFGIFQDEDYAYHRPAYDWLAGQYEQRTGISLHGNYPVWLSDTRPDVGRSGYLEPGEPGVVLTVELPDSHVLELEAGYWNFAMNRWFLTFEDREAKDEKELKESWEKMFDRDWCESIVEAYPGTNTKYHYLVDRIEVGHVLDVVTFTEVGV</sequence>
<proteinExistence type="predicted"/>
<accession>A0A377FWX4</accession>
<dbReference type="STRING" id="1397694.GCA_000702585_00100"/>
<evidence type="ECO:0000313" key="2">
    <source>
        <dbReference type="Proteomes" id="UP000254060"/>
    </source>
</evidence>
<gene>
    <name evidence="1" type="ORF">NCTC13163_02675</name>
</gene>
<dbReference type="AlphaFoldDB" id="A0A377FWX4"/>
<protein>
    <submittedName>
        <fullName evidence="1">Domain of uncharacterized function (DUF3841)</fullName>
    </submittedName>
</protein>
<reference evidence="1 2" key="1">
    <citation type="submission" date="2018-06" db="EMBL/GenBank/DDBJ databases">
        <authorList>
            <consortium name="Pathogen Informatics"/>
            <person name="Doyle S."/>
        </authorList>
    </citation>
    <scope>NUCLEOTIDE SEQUENCE [LARGE SCALE GENOMIC DNA]</scope>
    <source>
        <strain evidence="1 2">NCTC13163</strain>
    </source>
</reference>
<dbReference type="EMBL" id="UGGP01000001">
    <property type="protein sequence ID" value="STO09258.1"/>
    <property type="molecule type" value="Genomic_DNA"/>
</dbReference>
<dbReference type="Proteomes" id="UP000254060">
    <property type="component" value="Unassembled WGS sequence"/>
</dbReference>